<dbReference type="Gene3D" id="3.40.50.300">
    <property type="entry name" value="P-loop containing nucleotide triphosphate hydrolases"/>
    <property type="match status" value="2"/>
</dbReference>
<evidence type="ECO:0000256" key="10">
    <source>
        <dbReference type="ARBA" id="ARBA00023125"/>
    </source>
</evidence>
<dbReference type="PANTHER" id="PTHR30195">
    <property type="entry name" value="TYPE I SITE-SPECIFIC DEOXYRIBONUCLEASE PROTEIN SUBUNIT M AND R"/>
    <property type="match status" value="1"/>
</dbReference>
<dbReference type="SMART" id="SM00487">
    <property type="entry name" value="DEXDc"/>
    <property type="match status" value="1"/>
</dbReference>
<evidence type="ECO:0000313" key="13">
    <source>
        <dbReference type="EMBL" id="SNQ62432.1"/>
    </source>
</evidence>
<organism evidence="13 14">
    <name type="scientific">Candidatus Methanoperedens nitratireducens</name>
    <dbReference type="NCBI Taxonomy" id="1392998"/>
    <lineage>
        <taxon>Archaea</taxon>
        <taxon>Methanobacteriati</taxon>
        <taxon>Methanobacteriota</taxon>
        <taxon>Stenosarchaea group</taxon>
        <taxon>Methanomicrobia</taxon>
        <taxon>Methanosarcinales</taxon>
        <taxon>ANME-2 cluster</taxon>
        <taxon>Candidatus Methanoperedentaceae</taxon>
        <taxon>Candidatus Methanoperedens</taxon>
    </lineage>
</organism>
<dbReference type="InterPro" id="IPR027417">
    <property type="entry name" value="P-loop_NTPase"/>
</dbReference>
<dbReference type="InterPro" id="IPR040980">
    <property type="entry name" value="SWI2_SNF2"/>
</dbReference>
<proteinExistence type="inferred from homology"/>
<evidence type="ECO:0000256" key="7">
    <source>
        <dbReference type="ARBA" id="ARBA00022759"/>
    </source>
</evidence>
<dbReference type="Pfam" id="PF11867">
    <property type="entry name" value="T1RH-like_C"/>
    <property type="match status" value="1"/>
</dbReference>
<dbReference type="NCBIfam" id="TIGR00348">
    <property type="entry name" value="hsdR"/>
    <property type="match status" value="1"/>
</dbReference>
<comment type="catalytic activity">
    <reaction evidence="1">
        <text>Endonucleolytic cleavage of DNA to give random double-stranded fragments with terminal 5'-phosphates, ATP is simultaneously hydrolyzed.</text>
        <dbReference type="EC" id="3.1.21.3"/>
    </reaction>
</comment>
<evidence type="ECO:0000256" key="3">
    <source>
        <dbReference type="ARBA" id="ARBA00012654"/>
    </source>
</evidence>
<dbReference type="GO" id="GO:0120545">
    <property type="term" value="F:nucleic acid conformation isomerase activity"/>
    <property type="evidence" value="ECO:0007669"/>
    <property type="project" value="UniProtKB-ARBA"/>
</dbReference>
<protein>
    <recommendedName>
        <fullName evidence="3">type I site-specific deoxyribonuclease</fullName>
        <ecNumber evidence="3">3.1.21.3</ecNumber>
    </recommendedName>
</protein>
<dbReference type="CDD" id="cd18800">
    <property type="entry name" value="SF2_C_EcoR124I-like"/>
    <property type="match status" value="1"/>
</dbReference>
<sequence>MSLRLREKIQEMLHGQGEVIIFMPKFTEKSLVEDYILEKLTKKGWRFVPANELERESLSEPLLLNNLVRAIKRLNAEKGIGDEELKHVLNELKLKGSGNEGLKQILNYLKFGVPIKFEKDRMVKYVRLFDFDDVDNNEFIVSRQVVYHGRDDIRTDIMLYVNGIPLAEIECKNPASFSENWFDAYKQIKDYEKTVPELYKYVQIGVAAEQTAMYFPVVPWQEEIKVNQWKEEEKDPIDSTIEMLSKDILLDIIRNFMFFRVEMGNATKVIARYMQYRAARKIVNRVSANLRGEDEKNKGLIWHWQGSGKTLTMIFAAHKLYHLKSLENPSIFFIVDRIELEEQLYTEFNSLDIVKPEIIGSIDELRKVLKHDEGKGRRGIMITLIHKFRVEELGELQKELEELSKQKETILTRKNVVAFIDEGHRSQYGTMAGQMKKILKYAFFFSLTGTPISKRGKDTYLEFSYPPEEKYLDRYFITDSIRDGFTVKLVYQPRLEKEVHLKKDMLETFLELEFEELPDETRDKVEEGVKKRLNAINMFLENPKRIELIAKDIAEHFKENADGTFKAMVVAASRKACAYYKLYLDKWLPKEYSEVVMTYNEKRDSQVIQNRISEAKAQYGEKEMDEIRKEVIEKFKEEENPKILIVTDMLLTGFDAPVLQTMYLDKPLKEHRLLQAIARTNRPYKGIKEAGVILDYIGILKEFKRAFEIYSEEEIKGALSGMESLREDFNILLDGLLALFSAIPKDSYDRQTMLKAIEVLTTDEENSKRFLEDYRELRKIFELLGPAEIKVERFSDYKWVSGIYTFYMNSVLQNQLGHEMYVQRYFDKTLKYVHRTTELENLRKDLPAISFDENYLKDLEEKVKGKEEKAASIVFTLNRLVLVEKHKNPVYESLTEKVERILKLWKEKTKDFEKIYSEGTEVFKKIEKLSKRQKEFGFSDMEYSLLLNLEKNFGEDSEFIRDVRELSDRLRDHIFNNWAVQQTARKTVEREVRRFVRRYVKRYGLKIDELDNLYQNLMENVENYGKPGSNQ</sequence>
<keyword evidence="5" id="KW-0547">Nucleotide-binding</keyword>
<accession>A0A284VT33</accession>
<dbReference type="EC" id="3.1.21.3" evidence="3"/>
<dbReference type="GO" id="GO:0009035">
    <property type="term" value="F:type I site-specific deoxyribonuclease activity"/>
    <property type="evidence" value="ECO:0007669"/>
    <property type="project" value="UniProtKB-EC"/>
</dbReference>
<keyword evidence="10" id="KW-0238">DNA-binding</keyword>
<evidence type="ECO:0000256" key="6">
    <source>
        <dbReference type="ARBA" id="ARBA00022747"/>
    </source>
</evidence>
<evidence type="ECO:0000313" key="14">
    <source>
        <dbReference type="Proteomes" id="UP000218615"/>
    </source>
</evidence>
<feature type="coiled-coil region" evidence="11">
    <location>
        <begin position="386"/>
        <end position="413"/>
    </location>
</feature>
<dbReference type="InterPro" id="IPR055180">
    <property type="entry name" value="HsdR_RecA-like_helicase_dom_2"/>
</dbReference>
<dbReference type="Proteomes" id="UP000218615">
    <property type="component" value="Unassembled WGS sequence"/>
</dbReference>
<dbReference type="GO" id="GO:0005524">
    <property type="term" value="F:ATP binding"/>
    <property type="evidence" value="ECO:0007669"/>
    <property type="project" value="UniProtKB-KW"/>
</dbReference>
<evidence type="ECO:0000256" key="9">
    <source>
        <dbReference type="ARBA" id="ARBA00022840"/>
    </source>
</evidence>
<feature type="domain" description="Helicase ATP-binding" evidence="12">
    <location>
        <begin position="290"/>
        <end position="469"/>
    </location>
</feature>
<dbReference type="InterPro" id="IPR004473">
    <property type="entry name" value="Restrct_endonuc_typeI_HsdR"/>
</dbReference>
<dbReference type="GO" id="GO:0003677">
    <property type="term" value="F:DNA binding"/>
    <property type="evidence" value="ECO:0007669"/>
    <property type="project" value="UniProtKB-KW"/>
</dbReference>
<reference evidence="14" key="1">
    <citation type="submission" date="2017-06" db="EMBL/GenBank/DDBJ databases">
        <authorList>
            <person name="Cremers G."/>
        </authorList>
    </citation>
    <scope>NUCLEOTIDE SEQUENCE [LARGE SCALE GENOMIC DNA]</scope>
</reference>
<dbReference type="AlphaFoldDB" id="A0A284VT33"/>
<evidence type="ECO:0000256" key="2">
    <source>
        <dbReference type="ARBA" id="ARBA00008598"/>
    </source>
</evidence>
<name>A0A284VT33_9EURY</name>
<dbReference type="Pfam" id="PF18766">
    <property type="entry name" value="SWI2_SNF2"/>
    <property type="match status" value="1"/>
</dbReference>
<keyword evidence="14" id="KW-1185">Reference proteome</keyword>
<keyword evidence="11" id="KW-0175">Coiled coil</keyword>
<evidence type="ECO:0000256" key="5">
    <source>
        <dbReference type="ARBA" id="ARBA00022741"/>
    </source>
</evidence>
<dbReference type="InterPro" id="IPR021810">
    <property type="entry name" value="T1RH-like_C"/>
</dbReference>
<dbReference type="InterPro" id="IPR007409">
    <property type="entry name" value="Restrct_endonuc_type1_HsdR_N"/>
</dbReference>
<keyword evidence="9" id="KW-0067">ATP-binding</keyword>
<dbReference type="SUPFAM" id="SSF52540">
    <property type="entry name" value="P-loop containing nucleoside triphosphate hydrolases"/>
    <property type="match status" value="2"/>
</dbReference>
<keyword evidence="8 13" id="KW-0378">Hydrolase</keyword>
<evidence type="ECO:0000256" key="4">
    <source>
        <dbReference type="ARBA" id="ARBA00022722"/>
    </source>
</evidence>
<evidence type="ECO:0000259" key="12">
    <source>
        <dbReference type="PROSITE" id="PS51192"/>
    </source>
</evidence>
<dbReference type="InterPro" id="IPR051268">
    <property type="entry name" value="Type-I_R_enzyme_R_subunit"/>
</dbReference>
<evidence type="ECO:0000256" key="8">
    <source>
        <dbReference type="ARBA" id="ARBA00022801"/>
    </source>
</evidence>
<dbReference type="PANTHER" id="PTHR30195:SF15">
    <property type="entry name" value="TYPE I RESTRICTION ENZYME HINDI ENDONUCLEASE SUBUNIT"/>
    <property type="match status" value="1"/>
</dbReference>
<keyword evidence="7" id="KW-0255">Endonuclease</keyword>
<dbReference type="Gene3D" id="3.90.1570.50">
    <property type="match status" value="1"/>
</dbReference>
<comment type="similarity">
    <text evidence="2">Belongs to the HsdR family.</text>
</comment>
<gene>
    <name evidence="13" type="primary">hsdR</name>
    <name evidence="13" type="ORF">MNV_710008</name>
</gene>
<dbReference type="PROSITE" id="PS51192">
    <property type="entry name" value="HELICASE_ATP_BIND_1"/>
    <property type="match status" value="1"/>
</dbReference>
<evidence type="ECO:0000256" key="11">
    <source>
        <dbReference type="SAM" id="Coils"/>
    </source>
</evidence>
<keyword evidence="4" id="KW-0540">Nuclease</keyword>
<dbReference type="CDD" id="cd22332">
    <property type="entry name" value="HsdR_N"/>
    <property type="match status" value="1"/>
</dbReference>
<dbReference type="Pfam" id="PF04313">
    <property type="entry name" value="HSDR_N"/>
    <property type="match status" value="1"/>
</dbReference>
<keyword evidence="6" id="KW-0680">Restriction system</keyword>
<dbReference type="GO" id="GO:0009307">
    <property type="term" value="P:DNA restriction-modification system"/>
    <property type="evidence" value="ECO:0007669"/>
    <property type="project" value="UniProtKB-KW"/>
</dbReference>
<dbReference type="EMBL" id="FZMP01000220">
    <property type="protein sequence ID" value="SNQ62432.1"/>
    <property type="molecule type" value="Genomic_DNA"/>
</dbReference>
<dbReference type="InterPro" id="IPR014001">
    <property type="entry name" value="Helicase_ATP-bd"/>
</dbReference>
<dbReference type="Pfam" id="PF22679">
    <property type="entry name" value="T1R_D3-like"/>
    <property type="match status" value="1"/>
</dbReference>
<evidence type="ECO:0000256" key="1">
    <source>
        <dbReference type="ARBA" id="ARBA00000851"/>
    </source>
</evidence>